<evidence type="ECO:0000313" key="3">
    <source>
        <dbReference type="EMBL" id="VEB37613.1"/>
    </source>
</evidence>
<keyword evidence="4" id="KW-1185">Reference proteome</keyword>
<proteinExistence type="predicted"/>
<sequence>MKRSYRKVKRRILNFLSPNSSTINPVEVLPADEIYGKLTTREQMSFSILQSDVSVSADVETQLEQNNEIQSEQTKGNESDSDSDDLDEFLLHAVTLEDHALHQKFSMLHSALDNLEKAIDQITPKQFNSEQYAHINELMKQITISHYEQIQGNFHYRNWFLAIRDKYQQAHFSLLKHLYTASPEIEISTNNPQALVDKLQHKIVPMMEICSNLSQSMTYDAKSFDQLLSLLHLVMLLVGGKDKRAKISSNVAVLSAITRINDKELQIRLHKTILDILKNILKICVSAHLKEGTIKENYIIVNGQKKNVDILRETIITLSDLLSILSQTTSTEMTATKLTSLLSSNMDLLEKLSHVENYVSTSQDIKANYYFLECIYDDIEDFQKQTSVQFDRDPYLVQVVLNVLWSKYETICTRNFIHDLQSTPVTNNPVLFSATGNLRKLKLSDKYKSERLEVAVLSLNAEDLKRWIASEKSANESFYQKIDAARIMIANRIRNINEMVNKLNNPNPAKPNFLLAVIQVLEDLKLFPQEELIKLRGLSFQHVLYQLNVMLEEKQNEAKKIEEFLAIPLLNRGSYIQLEVGARPISIPTEEIRNLAYLAGGEFGIVYSAKYLGNNSEICALFPSRMIVFKELRIKTPKSLYEFEQERDICLTLSDLSKKNPGLNCPSSAKGLIVNNTQHTEIIMSEYVIGQQKRMLDNQFEQKSIDGSKIAIILRNKSRIEQFLILASISMGVINAELLMIDKAEVLHLDAALRNILLQINEDGSYTVRPTDFGLSRFLGKPLENGRKFTKEPESAAKFPLPSISMQRFFGHGGLVEESAGLYELKILLLGFVSSLLNIDMRMYIRKDQIASSSTNDLLSYRELLTYYNSKYQKRFDFDAIDQENISRYFDNVSFLLSTQVFEKQQGLPYIQDVLKDLYIVLEPFIVSRYYSLTDQLEKFKRVLDTIVQHSLLIVFSEYQENQNLDELMACIAHIRAMLVIFSQNKFLELTNKWNHVFEKLNLLQNEYQHLSIHSIDFDKNLQALEQEVNRFIASLNESTVEDKVVTSKESNHFESAESNQKYSNVKFFKTSTADKKQSPAENKLSQEAGKSAETFQHKLFKHGQMMEKRSESKHNMKQQPSL</sequence>
<dbReference type="PROSITE" id="PS50011">
    <property type="entry name" value="PROTEIN_KINASE_DOM"/>
    <property type="match status" value="1"/>
</dbReference>
<dbReference type="SUPFAM" id="SSF56112">
    <property type="entry name" value="Protein kinase-like (PK-like)"/>
    <property type="match status" value="1"/>
</dbReference>
<name>A0ABY6T7D7_9GAMM</name>
<dbReference type="Gene3D" id="1.10.510.10">
    <property type="entry name" value="Transferase(Phosphotransferase) domain 1"/>
    <property type="match status" value="1"/>
</dbReference>
<dbReference type="EMBL" id="LR134173">
    <property type="protein sequence ID" value="VEB37613.1"/>
    <property type="molecule type" value="Genomic_DNA"/>
</dbReference>
<protein>
    <recommendedName>
        <fullName evidence="2">Protein kinase domain-containing protein</fullName>
    </recommendedName>
</protein>
<organism evidence="3 4">
    <name type="scientific">Legionella cherrii</name>
    <dbReference type="NCBI Taxonomy" id="28084"/>
    <lineage>
        <taxon>Bacteria</taxon>
        <taxon>Pseudomonadati</taxon>
        <taxon>Pseudomonadota</taxon>
        <taxon>Gammaproteobacteria</taxon>
        <taxon>Legionellales</taxon>
        <taxon>Legionellaceae</taxon>
        <taxon>Legionella</taxon>
    </lineage>
</organism>
<evidence type="ECO:0000259" key="2">
    <source>
        <dbReference type="PROSITE" id="PS50011"/>
    </source>
</evidence>
<dbReference type="InterPro" id="IPR011009">
    <property type="entry name" value="Kinase-like_dom_sf"/>
</dbReference>
<accession>A0ABY6T7D7</accession>
<dbReference type="Proteomes" id="UP000277577">
    <property type="component" value="Chromosome"/>
</dbReference>
<reference evidence="3 4" key="1">
    <citation type="submission" date="2018-12" db="EMBL/GenBank/DDBJ databases">
        <authorList>
            <consortium name="Pathogen Informatics"/>
        </authorList>
    </citation>
    <scope>NUCLEOTIDE SEQUENCE [LARGE SCALE GENOMIC DNA]</scope>
    <source>
        <strain evidence="3 4">NCTC11976</strain>
    </source>
</reference>
<evidence type="ECO:0000256" key="1">
    <source>
        <dbReference type="SAM" id="MobiDB-lite"/>
    </source>
</evidence>
<evidence type="ECO:0000313" key="4">
    <source>
        <dbReference type="Proteomes" id="UP000277577"/>
    </source>
</evidence>
<feature type="region of interest" description="Disordered" evidence="1">
    <location>
        <begin position="1072"/>
        <end position="1123"/>
    </location>
</feature>
<dbReference type="InterPro" id="IPR000719">
    <property type="entry name" value="Prot_kinase_dom"/>
</dbReference>
<feature type="domain" description="Protein kinase" evidence="2">
    <location>
        <begin position="592"/>
        <end position="926"/>
    </location>
</feature>
<gene>
    <name evidence="3" type="ORF">NCTC11976_02305</name>
</gene>
<feature type="compositionally biased region" description="Basic and acidic residues" evidence="1">
    <location>
        <begin position="1105"/>
        <end position="1115"/>
    </location>
</feature>